<dbReference type="EC" id="3.4.19.12" evidence="2"/>
<evidence type="ECO:0000256" key="1">
    <source>
        <dbReference type="ARBA" id="ARBA00000707"/>
    </source>
</evidence>
<keyword evidence="4" id="KW-0833">Ubl conjugation pathway</keyword>
<evidence type="ECO:0000259" key="7">
    <source>
        <dbReference type="PROSITE" id="PS50957"/>
    </source>
</evidence>
<proteinExistence type="predicted"/>
<keyword evidence="3" id="KW-0645">Protease</keyword>
<name>A0A7S2KZG2_9STRA</name>
<dbReference type="GO" id="GO:0016579">
    <property type="term" value="P:protein deubiquitination"/>
    <property type="evidence" value="ECO:0007669"/>
    <property type="project" value="InterPro"/>
</dbReference>
<keyword evidence="5" id="KW-0378">Hydrolase</keyword>
<evidence type="ECO:0000256" key="4">
    <source>
        <dbReference type="ARBA" id="ARBA00022786"/>
    </source>
</evidence>
<evidence type="ECO:0000256" key="2">
    <source>
        <dbReference type="ARBA" id="ARBA00012759"/>
    </source>
</evidence>
<feature type="domain" description="Josephin" evidence="7">
    <location>
        <begin position="10"/>
        <end position="223"/>
    </location>
</feature>
<evidence type="ECO:0000256" key="5">
    <source>
        <dbReference type="ARBA" id="ARBA00022801"/>
    </source>
</evidence>
<gene>
    <name evidence="8" type="ORF">LDAN0321_LOCUS13492</name>
</gene>
<dbReference type="PANTHER" id="PTHR13291">
    <property type="entry name" value="JOSEPHIN 1, 2"/>
    <property type="match status" value="1"/>
</dbReference>
<dbReference type="AlphaFoldDB" id="A0A7S2KZG2"/>
<dbReference type="GO" id="GO:0006508">
    <property type="term" value="P:proteolysis"/>
    <property type="evidence" value="ECO:0007669"/>
    <property type="project" value="UniProtKB-KW"/>
</dbReference>
<evidence type="ECO:0000256" key="6">
    <source>
        <dbReference type="PROSITE-ProRule" id="PRU00331"/>
    </source>
</evidence>
<evidence type="ECO:0000313" key="8">
    <source>
        <dbReference type="EMBL" id="CAD9591281.1"/>
    </source>
</evidence>
<comment type="caution">
    <text evidence="6">Lacks conserved residue(s) required for the propagation of feature annotation.</text>
</comment>
<evidence type="ECO:0000256" key="3">
    <source>
        <dbReference type="ARBA" id="ARBA00022670"/>
    </source>
</evidence>
<dbReference type="SMART" id="SM01246">
    <property type="entry name" value="Josephin"/>
    <property type="match status" value="1"/>
</dbReference>
<dbReference type="InterPro" id="IPR040053">
    <property type="entry name" value="JOSD1/2"/>
</dbReference>
<dbReference type="Gene3D" id="3.90.70.40">
    <property type="match status" value="1"/>
</dbReference>
<accession>A0A7S2KZG2</accession>
<sequence length="233" mass="26128">MSKLSNEQQIDSVQLESQRLQLCAVHAINNLLQVSNEENAATKEELDSIADSLVTKEKAIYRSGKESISGANSMSWYDLLKSRHRTPMLGNYSFEVLSLALRKRGIELNWCDVKDIENIVTGKCSPHNAQACSSSIVGFIVNSVSPRLHYFSLGLFGRHWFAITKSDGFEDNHCAVAMEDKRRAERWTILDSKKQQPDYLDSSDALISYLELVHDKGGAIFHAKPVSSVYNSD</sequence>
<reference evidence="8" key="1">
    <citation type="submission" date="2021-01" db="EMBL/GenBank/DDBJ databases">
        <authorList>
            <person name="Corre E."/>
            <person name="Pelletier E."/>
            <person name="Niang G."/>
            <person name="Scheremetjew M."/>
            <person name="Finn R."/>
            <person name="Kale V."/>
            <person name="Holt S."/>
            <person name="Cochrane G."/>
            <person name="Meng A."/>
            <person name="Brown T."/>
            <person name="Cohen L."/>
        </authorList>
    </citation>
    <scope>NUCLEOTIDE SEQUENCE</scope>
    <source>
        <strain evidence="8">B650</strain>
    </source>
</reference>
<dbReference type="InterPro" id="IPR006155">
    <property type="entry name" value="Josephin"/>
</dbReference>
<dbReference type="GO" id="GO:0004843">
    <property type="term" value="F:cysteine-type deubiquitinase activity"/>
    <property type="evidence" value="ECO:0007669"/>
    <property type="project" value="UniProtKB-EC"/>
</dbReference>
<organism evidence="8">
    <name type="scientific">Leptocylindrus danicus</name>
    <dbReference type="NCBI Taxonomy" id="163516"/>
    <lineage>
        <taxon>Eukaryota</taxon>
        <taxon>Sar</taxon>
        <taxon>Stramenopiles</taxon>
        <taxon>Ochrophyta</taxon>
        <taxon>Bacillariophyta</taxon>
        <taxon>Coscinodiscophyceae</taxon>
        <taxon>Chaetocerotophycidae</taxon>
        <taxon>Leptocylindrales</taxon>
        <taxon>Leptocylindraceae</taxon>
        <taxon>Leptocylindrus</taxon>
    </lineage>
</organism>
<dbReference type="Pfam" id="PF02099">
    <property type="entry name" value="Josephin"/>
    <property type="match status" value="1"/>
</dbReference>
<comment type="catalytic activity">
    <reaction evidence="1">
        <text>Thiol-dependent hydrolysis of ester, thioester, amide, peptide and isopeptide bonds formed by the C-terminal Gly of ubiquitin (a 76-residue protein attached to proteins as an intracellular targeting signal).</text>
        <dbReference type="EC" id="3.4.19.12"/>
    </reaction>
</comment>
<protein>
    <recommendedName>
        <fullName evidence="2">ubiquitinyl hydrolase 1</fullName>
        <ecNumber evidence="2">3.4.19.12</ecNumber>
    </recommendedName>
</protein>
<dbReference type="EMBL" id="HBGY01021424">
    <property type="protein sequence ID" value="CAD9591281.1"/>
    <property type="molecule type" value="Transcribed_RNA"/>
</dbReference>
<dbReference type="PANTHER" id="PTHR13291:SF0">
    <property type="entry name" value="JOSEPHIN-LIKE PROTEIN"/>
    <property type="match status" value="1"/>
</dbReference>
<dbReference type="PROSITE" id="PS50957">
    <property type="entry name" value="JOSEPHIN"/>
    <property type="match status" value="1"/>
</dbReference>